<feature type="compositionally biased region" description="Basic and acidic residues" evidence="1">
    <location>
        <begin position="177"/>
        <end position="191"/>
    </location>
</feature>
<dbReference type="AlphaFoldDB" id="A0AAW0CSK4"/>
<feature type="compositionally biased region" description="Pro residues" evidence="1">
    <location>
        <begin position="50"/>
        <end position="62"/>
    </location>
</feature>
<name>A0AAW0CSK4_9AGAR</name>
<feature type="compositionally biased region" description="Polar residues" evidence="1">
    <location>
        <begin position="293"/>
        <end position="303"/>
    </location>
</feature>
<keyword evidence="3" id="KW-1185">Reference proteome</keyword>
<sequence length="443" mass="50036">MVFDFGTADDRVIPPIPQEEGLVYSLTVRTYSCPLVIARLPVDARESPSFPDPVTPLIPPVRPRPEKPGDNDDDEEFARKSEAHSAAVKNWMREKQKIEKRNVTLQGQRKQKLAEWVAWRERYETEEDTIVKEFYLQERTRLEREKQERERLARQQEQQEEDDGSDTNEDQSGAPSDKGEKTINNKRHFVDDSDDESPAKKQRVMLPPMASDAELETYEGKGFKRVEDECEYCRKKQFPCAMPIGKNGKFVAGSCRYCAKAHTKCTYGGGTRQEKKKSTSTVTDAPDDEEDNSTTASKTQRTPLPTKHSRSSSINGDIDLEGFVETVAGMTKRIAGSVHSQSRELDGIRADVSMNTAEIAGLRDSVERLTSVITSLLENVRRNNASAPNGRLDSECSNAGKAQPSEDGEEQMDVDQEHRSTKERDTDPARVEDTEKDNEQRDE</sequence>
<dbReference type="Proteomes" id="UP001383192">
    <property type="component" value="Unassembled WGS sequence"/>
</dbReference>
<proteinExistence type="predicted"/>
<evidence type="ECO:0000313" key="3">
    <source>
        <dbReference type="Proteomes" id="UP001383192"/>
    </source>
</evidence>
<feature type="region of interest" description="Disordered" evidence="1">
    <location>
        <begin position="144"/>
        <end position="213"/>
    </location>
</feature>
<dbReference type="EMBL" id="JAYKXP010000031">
    <property type="protein sequence ID" value="KAK7041963.1"/>
    <property type="molecule type" value="Genomic_DNA"/>
</dbReference>
<feature type="region of interest" description="Disordered" evidence="1">
    <location>
        <begin position="266"/>
        <end position="314"/>
    </location>
</feature>
<evidence type="ECO:0000256" key="1">
    <source>
        <dbReference type="SAM" id="MobiDB-lite"/>
    </source>
</evidence>
<evidence type="ECO:0008006" key="4">
    <source>
        <dbReference type="Google" id="ProtNLM"/>
    </source>
</evidence>
<organism evidence="2 3">
    <name type="scientific">Paramarasmius palmivorus</name>
    <dbReference type="NCBI Taxonomy" id="297713"/>
    <lineage>
        <taxon>Eukaryota</taxon>
        <taxon>Fungi</taxon>
        <taxon>Dikarya</taxon>
        <taxon>Basidiomycota</taxon>
        <taxon>Agaricomycotina</taxon>
        <taxon>Agaricomycetes</taxon>
        <taxon>Agaricomycetidae</taxon>
        <taxon>Agaricales</taxon>
        <taxon>Marasmiineae</taxon>
        <taxon>Marasmiaceae</taxon>
        <taxon>Paramarasmius</taxon>
    </lineage>
</organism>
<feature type="region of interest" description="Disordered" evidence="1">
    <location>
        <begin position="384"/>
        <end position="443"/>
    </location>
</feature>
<evidence type="ECO:0000313" key="2">
    <source>
        <dbReference type="EMBL" id="KAK7041963.1"/>
    </source>
</evidence>
<feature type="compositionally biased region" description="Basic and acidic residues" evidence="1">
    <location>
        <begin position="144"/>
        <end position="154"/>
    </location>
</feature>
<feature type="region of interest" description="Disordered" evidence="1">
    <location>
        <begin position="46"/>
        <end position="94"/>
    </location>
</feature>
<comment type="caution">
    <text evidence="2">The sequence shown here is derived from an EMBL/GenBank/DDBJ whole genome shotgun (WGS) entry which is preliminary data.</text>
</comment>
<feature type="compositionally biased region" description="Acidic residues" evidence="1">
    <location>
        <begin position="158"/>
        <end position="169"/>
    </location>
</feature>
<protein>
    <recommendedName>
        <fullName evidence="4">Zn(2)-C6 fungal-type domain-containing protein</fullName>
    </recommendedName>
</protein>
<reference evidence="2 3" key="1">
    <citation type="submission" date="2024-01" db="EMBL/GenBank/DDBJ databases">
        <title>A draft genome for a cacao thread blight-causing isolate of Paramarasmius palmivorus.</title>
        <authorList>
            <person name="Baruah I.K."/>
            <person name="Bukari Y."/>
            <person name="Amoako-Attah I."/>
            <person name="Meinhardt L.W."/>
            <person name="Bailey B.A."/>
            <person name="Cohen S.P."/>
        </authorList>
    </citation>
    <scope>NUCLEOTIDE SEQUENCE [LARGE SCALE GENOMIC DNA]</scope>
    <source>
        <strain evidence="2 3">GH-12</strain>
    </source>
</reference>
<gene>
    <name evidence="2" type="ORF">VNI00_008945</name>
</gene>
<feature type="compositionally biased region" description="Basic and acidic residues" evidence="1">
    <location>
        <begin position="415"/>
        <end position="443"/>
    </location>
</feature>
<accession>A0AAW0CSK4</accession>